<dbReference type="AlphaFoldDB" id="A0A532V6C2"/>
<sequence>MKKAIFLVLILAVAALGAKGYGGFVVSYMMPDFDALNEELSDVQGMARIEDDYIITYGGGGWGGGDHLMFGGWGFGGGRRLDGDTVSIKMTYGGGFFEPGYFINIWKGFGIMPMVGIGGTAVTLKLRPRLGDIDFGDLLDNPGRTSEVSFGTFTLAPSLTILIPIEFIAIQIKGGYMWSPFLGGWELEDGADLRKAPEINPSGIYAQAGLLFGGGK</sequence>
<name>A0A532V6C2_UNCT6</name>
<accession>A0A532V6C2</accession>
<comment type="caution">
    <text evidence="1">The sequence shown here is derived from an EMBL/GenBank/DDBJ whole genome shotgun (WGS) entry which is preliminary data.</text>
</comment>
<evidence type="ECO:0008006" key="3">
    <source>
        <dbReference type="Google" id="ProtNLM"/>
    </source>
</evidence>
<dbReference type="EMBL" id="NJBO01000009">
    <property type="protein sequence ID" value="TKJ42739.1"/>
    <property type="molecule type" value="Genomic_DNA"/>
</dbReference>
<evidence type="ECO:0000313" key="1">
    <source>
        <dbReference type="EMBL" id="TKJ42739.1"/>
    </source>
</evidence>
<evidence type="ECO:0000313" key="2">
    <source>
        <dbReference type="Proteomes" id="UP000317778"/>
    </source>
</evidence>
<protein>
    <recommendedName>
        <fullName evidence="3">Outer membrane protein beta-barrel domain-containing protein</fullName>
    </recommendedName>
</protein>
<proteinExistence type="predicted"/>
<organism evidence="1 2">
    <name type="scientific">candidate division TA06 bacterium B3_TA06</name>
    <dbReference type="NCBI Taxonomy" id="2012487"/>
    <lineage>
        <taxon>Bacteria</taxon>
        <taxon>Bacteria division TA06</taxon>
    </lineage>
</organism>
<reference evidence="1 2" key="1">
    <citation type="submission" date="2017-06" db="EMBL/GenBank/DDBJ databases">
        <title>Novel microbial phyla capable of carbon fixation and sulfur reduction in deep-sea sediments.</title>
        <authorList>
            <person name="Huang J."/>
            <person name="Baker B."/>
            <person name="Wang Y."/>
        </authorList>
    </citation>
    <scope>NUCLEOTIDE SEQUENCE [LARGE SCALE GENOMIC DNA]</scope>
    <source>
        <strain evidence="1">B3_TA06</strain>
    </source>
</reference>
<gene>
    <name evidence="1" type="ORF">CEE36_06555</name>
</gene>
<dbReference type="Proteomes" id="UP000317778">
    <property type="component" value="Unassembled WGS sequence"/>
</dbReference>